<organism evidence="2 3">
    <name type="scientific">Actinia tenebrosa</name>
    <name type="common">Australian red waratah sea anemone</name>
    <dbReference type="NCBI Taxonomy" id="6105"/>
    <lineage>
        <taxon>Eukaryota</taxon>
        <taxon>Metazoa</taxon>
        <taxon>Cnidaria</taxon>
        <taxon>Anthozoa</taxon>
        <taxon>Hexacorallia</taxon>
        <taxon>Actiniaria</taxon>
        <taxon>Actiniidae</taxon>
        <taxon>Actinia</taxon>
    </lineage>
</organism>
<dbReference type="Proteomes" id="UP000515163">
    <property type="component" value="Unplaced"/>
</dbReference>
<protein>
    <submittedName>
        <fullName evidence="3">Uncharacterized protein LOC116301668</fullName>
    </submittedName>
</protein>
<dbReference type="RefSeq" id="XP_031566618.1">
    <property type="nucleotide sequence ID" value="XM_031710758.1"/>
</dbReference>
<dbReference type="InParanoid" id="A0A6P8IJI4"/>
<dbReference type="OrthoDB" id="10328813at2759"/>
<keyword evidence="1" id="KW-0732">Signal</keyword>
<evidence type="ECO:0000313" key="3">
    <source>
        <dbReference type="RefSeq" id="XP_031566618.1"/>
    </source>
</evidence>
<dbReference type="GeneID" id="116301668"/>
<keyword evidence="2" id="KW-1185">Reference proteome</keyword>
<gene>
    <name evidence="3" type="primary">LOC116301668</name>
</gene>
<proteinExistence type="predicted"/>
<feature type="signal peptide" evidence="1">
    <location>
        <begin position="1"/>
        <end position="16"/>
    </location>
</feature>
<reference evidence="3" key="1">
    <citation type="submission" date="2025-08" db="UniProtKB">
        <authorList>
            <consortium name="RefSeq"/>
        </authorList>
    </citation>
    <scope>IDENTIFICATION</scope>
    <source>
        <tissue evidence="3">Tentacle</tissue>
    </source>
</reference>
<feature type="chain" id="PRO_5028185224" evidence="1">
    <location>
        <begin position="17"/>
        <end position="107"/>
    </location>
</feature>
<name>A0A6P8IJI4_ACTTE</name>
<evidence type="ECO:0000256" key="1">
    <source>
        <dbReference type="SAM" id="SignalP"/>
    </source>
</evidence>
<evidence type="ECO:0000313" key="2">
    <source>
        <dbReference type="Proteomes" id="UP000515163"/>
    </source>
</evidence>
<sequence>MEKILFLLLLVGLVVAKPSFDGDDDELIQTLINQKDVEDVQYQPEANLNLNDEDSDQDLSIFFKFIHYLIHVSVGKVKPDEHPDIKYIKPGKELVKRLLVVREAVRF</sequence>
<dbReference type="KEGG" id="aten:116301668"/>
<accession>A0A6P8IJI4</accession>
<dbReference type="AlphaFoldDB" id="A0A6P8IJI4"/>